<proteinExistence type="predicted"/>
<sequence>MDLARTVSVDVVEWRRVQDDRAYLTRRVHELTDEVDELKDALRRAKASLNASNGRRSPRSRSRTPQRPPRHPPAGTSDLPGTPTASVPSHGRSVARWISGDASATPRHDPSTRIGAVSASGGGRYSYRHAGGETPIRPGDGVGNDSSTETDGDARSFAESFATTRSEARRWATRDEARASTAAGRLTHGQRQHQHQNQHQQHQQHQRRRRVTATATADDNNRIDTPSRAPTPWSSASRLDAAERMALLQAEIESLRVAMEAPYDASNDGRGTTGGGIAPAPLELLFSDGGEPLPPHPWRGVSGAERVYAASLTNSRSDQSTRSTGSAASTPVRGERSSANRRRHGRSSSRESLGSPARPKRTPEEATWDVNVDDIL</sequence>
<dbReference type="InParanoid" id="C1EJG5"/>
<evidence type="ECO:0000256" key="1">
    <source>
        <dbReference type="SAM" id="MobiDB-lite"/>
    </source>
</evidence>
<dbReference type="AlphaFoldDB" id="C1EJG5"/>
<feature type="compositionally biased region" description="Basic residues" evidence="1">
    <location>
        <begin position="56"/>
        <end position="70"/>
    </location>
</feature>
<gene>
    <name evidence="2" type="ORF">MICPUN_64925</name>
</gene>
<dbReference type="GeneID" id="8249711"/>
<feature type="compositionally biased region" description="Polar residues" evidence="1">
    <location>
        <begin position="311"/>
        <end position="329"/>
    </location>
</feature>
<evidence type="ECO:0000313" key="3">
    <source>
        <dbReference type="Proteomes" id="UP000002009"/>
    </source>
</evidence>
<feature type="region of interest" description="Disordered" evidence="1">
    <location>
        <begin position="266"/>
        <end position="376"/>
    </location>
</feature>
<dbReference type="KEGG" id="mis:MICPUN_64925"/>
<protein>
    <submittedName>
        <fullName evidence="2">Uncharacterized protein</fullName>
    </submittedName>
</protein>
<dbReference type="Proteomes" id="UP000002009">
    <property type="component" value="Chromosome 16"/>
</dbReference>
<feature type="region of interest" description="Disordered" evidence="1">
    <location>
        <begin position="47"/>
        <end position="237"/>
    </location>
</feature>
<dbReference type="EMBL" id="CP001334">
    <property type="protein sequence ID" value="ACO68180.1"/>
    <property type="molecule type" value="Genomic_DNA"/>
</dbReference>
<dbReference type="RefSeq" id="XP_002506922.1">
    <property type="nucleotide sequence ID" value="XM_002506876.1"/>
</dbReference>
<name>C1EJG5_MICCC</name>
<feature type="compositionally biased region" description="Basic residues" evidence="1">
    <location>
        <begin position="188"/>
        <end position="211"/>
    </location>
</feature>
<evidence type="ECO:0000313" key="2">
    <source>
        <dbReference type="EMBL" id="ACO68180.1"/>
    </source>
</evidence>
<feature type="compositionally biased region" description="Basic and acidic residues" evidence="1">
    <location>
        <begin position="166"/>
        <end position="178"/>
    </location>
</feature>
<accession>C1EJG5</accession>
<reference evidence="2 3" key="1">
    <citation type="journal article" date="2009" name="Science">
        <title>Green evolution and dynamic adaptations revealed by genomes of the marine picoeukaryotes Micromonas.</title>
        <authorList>
            <person name="Worden A.Z."/>
            <person name="Lee J.H."/>
            <person name="Mock T."/>
            <person name="Rouze P."/>
            <person name="Simmons M.P."/>
            <person name="Aerts A.L."/>
            <person name="Allen A.E."/>
            <person name="Cuvelier M.L."/>
            <person name="Derelle E."/>
            <person name="Everett M.V."/>
            <person name="Foulon E."/>
            <person name="Grimwood J."/>
            <person name="Gundlach H."/>
            <person name="Henrissat B."/>
            <person name="Napoli C."/>
            <person name="McDonald S.M."/>
            <person name="Parker M.S."/>
            <person name="Rombauts S."/>
            <person name="Salamov A."/>
            <person name="Von Dassow P."/>
            <person name="Badger J.H."/>
            <person name="Coutinho P.M."/>
            <person name="Demir E."/>
            <person name="Dubchak I."/>
            <person name="Gentemann C."/>
            <person name="Eikrem W."/>
            <person name="Gready J.E."/>
            <person name="John U."/>
            <person name="Lanier W."/>
            <person name="Lindquist E.A."/>
            <person name="Lucas S."/>
            <person name="Mayer K.F."/>
            <person name="Moreau H."/>
            <person name="Not F."/>
            <person name="Otillar R."/>
            <person name="Panaud O."/>
            <person name="Pangilinan J."/>
            <person name="Paulsen I."/>
            <person name="Piegu B."/>
            <person name="Poliakov A."/>
            <person name="Robbens S."/>
            <person name="Schmutz J."/>
            <person name="Toulza E."/>
            <person name="Wyss T."/>
            <person name="Zelensky A."/>
            <person name="Zhou K."/>
            <person name="Armbrust E.V."/>
            <person name="Bhattacharya D."/>
            <person name="Goodenough U.W."/>
            <person name="Van de Peer Y."/>
            <person name="Grigoriev I.V."/>
        </authorList>
    </citation>
    <scope>NUCLEOTIDE SEQUENCE [LARGE SCALE GENOMIC DNA]</scope>
    <source>
        <strain evidence="3">RCC299 / NOUM17</strain>
    </source>
</reference>
<organism evidence="2 3">
    <name type="scientific">Micromonas commoda (strain RCC299 / NOUM17 / CCMP2709)</name>
    <name type="common">Picoplanktonic green alga</name>
    <dbReference type="NCBI Taxonomy" id="296587"/>
    <lineage>
        <taxon>Eukaryota</taxon>
        <taxon>Viridiplantae</taxon>
        <taxon>Chlorophyta</taxon>
        <taxon>Mamiellophyceae</taxon>
        <taxon>Mamiellales</taxon>
        <taxon>Mamiellaceae</taxon>
        <taxon>Micromonas</taxon>
    </lineage>
</organism>
<keyword evidence="3" id="KW-1185">Reference proteome</keyword>